<proteinExistence type="inferred from homology"/>
<reference evidence="3 4" key="1">
    <citation type="submission" date="2024-05" db="EMBL/GenBank/DDBJ databases">
        <title>Genome sequence of Ponticoccus litoralis KCCM 90028.</title>
        <authorList>
            <person name="Kim J.M."/>
            <person name="Lee J.K."/>
            <person name="Choi B.J."/>
            <person name="Bayburt H."/>
            <person name="Baek J.H."/>
            <person name="Jeon C.O."/>
        </authorList>
    </citation>
    <scope>NUCLEOTIDE SEQUENCE [LARGE SCALE GENOMIC DNA]</scope>
    <source>
        <strain evidence="3 4">KCCM 90028</strain>
    </source>
</reference>
<evidence type="ECO:0000259" key="2">
    <source>
        <dbReference type="Pfam" id="PF00582"/>
    </source>
</evidence>
<dbReference type="EMBL" id="JBDNCH010000002">
    <property type="protein sequence ID" value="MEN9062077.1"/>
    <property type="molecule type" value="Genomic_DNA"/>
</dbReference>
<dbReference type="PANTHER" id="PTHR46268">
    <property type="entry name" value="STRESS RESPONSE PROTEIN NHAX"/>
    <property type="match status" value="1"/>
</dbReference>
<dbReference type="SUPFAM" id="SSF52402">
    <property type="entry name" value="Adenine nucleotide alpha hydrolases-like"/>
    <property type="match status" value="1"/>
</dbReference>
<protein>
    <submittedName>
        <fullName evidence="3">Universal stress protein</fullName>
    </submittedName>
</protein>
<dbReference type="AlphaFoldDB" id="A0AAW9SH64"/>
<dbReference type="PANTHER" id="PTHR46268:SF6">
    <property type="entry name" value="UNIVERSAL STRESS PROTEIN UP12"/>
    <property type="match status" value="1"/>
</dbReference>
<dbReference type="InterPro" id="IPR006016">
    <property type="entry name" value="UspA"/>
</dbReference>
<accession>A0AAW9SH64</accession>
<comment type="caution">
    <text evidence="3">The sequence shown here is derived from an EMBL/GenBank/DDBJ whole genome shotgun (WGS) entry which is preliminary data.</text>
</comment>
<keyword evidence="4" id="KW-1185">Reference proteome</keyword>
<comment type="similarity">
    <text evidence="1">Belongs to the universal stress protein A family.</text>
</comment>
<feature type="domain" description="UspA" evidence="2">
    <location>
        <begin position="1"/>
        <end position="141"/>
    </location>
</feature>
<dbReference type="Gene3D" id="3.40.50.620">
    <property type="entry name" value="HUPs"/>
    <property type="match status" value="1"/>
</dbReference>
<dbReference type="Proteomes" id="UP001428774">
    <property type="component" value="Unassembled WGS sequence"/>
</dbReference>
<dbReference type="Pfam" id="PF00582">
    <property type="entry name" value="Usp"/>
    <property type="match status" value="1"/>
</dbReference>
<evidence type="ECO:0000313" key="4">
    <source>
        <dbReference type="Proteomes" id="UP001428774"/>
    </source>
</evidence>
<dbReference type="RefSeq" id="WP_347167085.1">
    <property type="nucleotide sequence ID" value="NZ_JBDNCH010000002.1"/>
</dbReference>
<dbReference type="InterPro" id="IPR014729">
    <property type="entry name" value="Rossmann-like_a/b/a_fold"/>
</dbReference>
<dbReference type="CDD" id="cd00293">
    <property type="entry name" value="USP-like"/>
    <property type="match status" value="1"/>
</dbReference>
<gene>
    <name evidence="3" type="ORF">ABFB10_14820</name>
</gene>
<evidence type="ECO:0000313" key="3">
    <source>
        <dbReference type="EMBL" id="MEN9062077.1"/>
    </source>
</evidence>
<dbReference type="InterPro" id="IPR006015">
    <property type="entry name" value="Universal_stress_UspA"/>
</dbReference>
<evidence type="ECO:0000256" key="1">
    <source>
        <dbReference type="ARBA" id="ARBA00008791"/>
    </source>
</evidence>
<name>A0AAW9SH64_9RHOB</name>
<organism evidence="3 4">
    <name type="scientific">Ponticoccus litoralis</name>
    <dbReference type="NCBI Taxonomy" id="422297"/>
    <lineage>
        <taxon>Bacteria</taxon>
        <taxon>Pseudomonadati</taxon>
        <taxon>Pseudomonadota</taxon>
        <taxon>Alphaproteobacteria</taxon>
        <taxon>Rhodobacterales</taxon>
        <taxon>Roseobacteraceae</taxon>
        <taxon>Ponticoccus</taxon>
    </lineage>
</organism>
<sequence length="141" mass="14850">MFRRILLAVDYNDLEGAAKVAEYGGKLAATEGAELHVLTVLPKMGMAVVGSAFGPDHVKTMEAETKAGLSAWAATALPAGLAPQVHVTHGTIYDQIIRMANALKADAIVVGAHSPELRDYLVGPNAARVVRHATQSVLVVR</sequence>
<dbReference type="PRINTS" id="PR01438">
    <property type="entry name" value="UNVRSLSTRESS"/>
</dbReference>